<keyword evidence="4" id="KW-0648">Protein biosynthesis</keyword>
<dbReference type="InterPro" id="IPR000738">
    <property type="entry name" value="WHEP-TRS_dom"/>
</dbReference>
<keyword evidence="2" id="KW-0547">Nucleotide-binding</keyword>
<evidence type="ECO:0000313" key="7">
    <source>
        <dbReference type="Proteomes" id="UP000694867"/>
    </source>
</evidence>
<dbReference type="PROSITE" id="PS00762">
    <property type="entry name" value="WHEP_TRS_1"/>
    <property type="match status" value="1"/>
</dbReference>
<dbReference type="SMART" id="SM00991">
    <property type="entry name" value="WHEP-TRS"/>
    <property type="match status" value="1"/>
</dbReference>
<dbReference type="SUPFAM" id="SSF47323">
    <property type="entry name" value="Anticodon-binding domain of a subclass of class I aminoacyl-tRNA synthetases"/>
    <property type="match status" value="1"/>
</dbReference>
<protein>
    <submittedName>
        <fullName evidence="8">Methionine--tRNA ligase, cytoplasmic</fullName>
    </submittedName>
</protein>
<proteinExistence type="predicted"/>
<feature type="domain" description="WHEP-TRS" evidence="6">
    <location>
        <begin position="356"/>
        <end position="404"/>
    </location>
</feature>
<dbReference type="InterPro" id="IPR009068">
    <property type="entry name" value="uS15_NS1_RNA-bd_sf"/>
</dbReference>
<dbReference type="InterPro" id="IPR041872">
    <property type="entry name" value="Anticodon_Met"/>
</dbReference>
<dbReference type="Gene3D" id="1.10.730.10">
    <property type="entry name" value="Isoleucyl-tRNA Synthetase, Domain 1"/>
    <property type="match status" value="1"/>
</dbReference>
<dbReference type="CDD" id="cd01200">
    <property type="entry name" value="WHEPGMRS_RNA"/>
    <property type="match status" value="1"/>
</dbReference>
<dbReference type="Pfam" id="PF19303">
    <property type="entry name" value="Anticodon_3"/>
    <property type="match status" value="1"/>
</dbReference>
<evidence type="ECO:0000313" key="8">
    <source>
        <dbReference type="RefSeq" id="XP_018496159.2"/>
    </source>
</evidence>
<dbReference type="GO" id="GO:0005829">
    <property type="term" value="C:cytosol"/>
    <property type="evidence" value="ECO:0007669"/>
    <property type="project" value="TreeGrafter"/>
</dbReference>
<dbReference type="InterPro" id="IPR023458">
    <property type="entry name" value="Met-tRNA_ligase_1"/>
</dbReference>
<dbReference type="GO" id="GO:0006431">
    <property type="term" value="P:methionyl-tRNA aminoacylation"/>
    <property type="evidence" value="ECO:0007669"/>
    <property type="project" value="TreeGrafter"/>
</dbReference>
<evidence type="ECO:0000256" key="5">
    <source>
        <dbReference type="ARBA" id="ARBA00023146"/>
    </source>
</evidence>
<evidence type="ECO:0000256" key="4">
    <source>
        <dbReference type="ARBA" id="ARBA00022917"/>
    </source>
</evidence>
<keyword evidence="1 8" id="KW-0436">Ligase</keyword>
<organism evidence="7 8">
    <name type="scientific">Galendromus occidentalis</name>
    <name type="common">western predatory mite</name>
    <dbReference type="NCBI Taxonomy" id="34638"/>
    <lineage>
        <taxon>Eukaryota</taxon>
        <taxon>Metazoa</taxon>
        <taxon>Ecdysozoa</taxon>
        <taxon>Arthropoda</taxon>
        <taxon>Chelicerata</taxon>
        <taxon>Arachnida</taxon>
        <taxon>Acari</taxon>
        <taxon>Parasitiformes</taxon>
        <taxon>Mesostigmata</taxon>
        <taxon>Gamasina</taxon>
        <taxon>Phytoseioidea</taxon>
        <taxon>Phytoseiidae</taxon>
        <taxon>Typhlodrominae</taxon>
        <taxon>Galendromus</taxon>
    </lineage>
</organism>
<name>A0AAJ7PAU5_9ACAR</name>
<dbReference type="GeneID" id="100907326"/>
<dbReference type="AlphaFoldDB" id="A0AAJ7PAU5"/>
<evidence type="ECO:0000256" key="1">
    <source>
        <dbReference type="ARBA" id="ARBA00022598"/>
    </source>
</evidence>
<dbReference type="Proteomes" id="UP000694867">
    <property type="component" value="Unplaced"/>
</dbReference>
<dbReference type="Pfam" id="PF00458">
    <property type="entry name" value="WHEP-TRS"/>
    <property type="match status" value="1"/>
</dbReference>
<accession>A0AAJ7PAU5</accession>
<dbReference type="SUPFAM" id="SSF47060">
    <property type="entry name" value="S15/NS1 RNA-binding domain"/>
    <property type="match status" value="1"/>
</dbReference>
<dbReference type="Gene3D" id="1.10.287.10">
    <property type="entry name" value="S15/NS1, RNA-binding"/>
    <property type="match status" value="1"/>
</dbReference>
<reference evidence="8" key="1">
    <citation type="submission" date="2025-08" db="UniProtKB">
        <authorList>
            <consortium name="RefSeq"/>
        </authorList>
    </citation>
    <scope>IDENTIFICATION</scope>
</reference>
<dbReference type="Pfam" id="PF18485">
    <property type="entry name" value="GST_N_5"/>
    <property type="match status" value="1"/>
</dbReference>
<gene>
    <name evidence="8" type="primary">LOC100907326</name>
</gene>
<sequence length="404" mass="45400">MALSISKNNVHLCKIQAVTEFTKTELSISFCKSDGGHYLNHFPTYKLGDGTQLFSSNSICRYIWRQAGKQVTEEDDKWLTYESGVVRPFVAGILLGKNVEFRPSFEPAPPTNSLGHLVICSTLSYLRTKKDFSCDFFPPNYADFERNFKHILPQACVAECLAVQTKNNSELLNNLGNFIFRCLSFACTRFENRVPESEGELEDTDKNVLAQVARYYQEFLENFENLHIRDALRAVLMISKAGNQYVQASKPWEKVKNKETIGRSKTIVYIGIQICALVAGCLEPFMPKTAAELRRQLNIEKLVLEDEFRPLIAGNHSLNEPQPLFKKIETEQIEEFQKKFAGQPEAGGSSVKVLGTPEEIEAKVKEQGDKVRSLKAAKADKATIASAVVLLKDLKAQLAMATNK</sequence>
<keyword evidence="7" id="KW-1185">Reference proteome</keyword>
<dbReference type="CDD" id="cd07957">
    <property type="entry name" value="Anticodon_Ia_Met"/>
    <property type="match status" value="1"/>
</dbReference>
<dbReference type="Gene3D" id="3.40.30.10">
    <property type="entry name" value="Glutaredoxin"/>
    <property type="match status" value="1"/>
</dbReference>
<dbReference type="PROSITE" id="PS51185">
    <property type="entry name" value="WHEP_TRS_2"/>
    <property type="match status" value="1"/>
</dbReference>
<dbReference type="PANTHER" id="PTHR45765:SF1">
    <property type="entry name" value="METHIONINE--TRNA LIGASE, CYTOPLASMIC"/>
    <property type="match status" value="1"/>
</dbReference>
<dbReference type="PANTHER" id="PTHR45765">
    <property type="entry name" value="METHIONINE--TRNA LIGASE"/>
    <property type="match status" value="1"/>
</dbReference>
<evidence type="ECO:0000256" key="2">
    <source>
        <dbReference type="ARBA" id="ARBA00022741"/>
    </source>
</evidence>
<dbReference type="GO" id="GO:0005524">
    <property type="term" value="F:ATP binding"/>
    <property type="evidence" value="ECO:0007669"/>
    <property type="project" value="UniProtKB-KW"/>
</dbReference>
<dbReference type="InterPro" id="IPR009080">
    <property type="entry name" value="tRNAsynth_Ia_anticodon-bd"/>
</dbReference>
<dbReference type="InterPro" id="IPR041598">
    <property type="entry name" value="MARS_N"/>
</dbReference>
<dbReference type="RefSeq" id="XP_018496159.2">
    <property type="nucleotide sequence ID" value="XM_018640643.2"/>
</dbReference>
<dbReference type="GO" id="GO:0004825">
    <property type="term" value="F:methionine-tRNA ligase activity"/>
    <property type="evidence" value="ECO:0007669"/>
    <property type="project" value="InterPro"/>
</dbReference>
<evidence type="ECO:0000256" key="3">
    <source>
        <dbReference type="ARBA" id="ARBA00022840"/>
    </source>
</evidence>
<evidence type="ECO:0000259" key="6">
    <source>
        <dbReference type="PROSITE" id="PS51185"/>
    </source>
</evidence>
<keyword evidence="5" id="KW-0030">Aminoacyl-tRNA synthetase</keyword>
<keyword evidence="3" id="KW-0067">ATP-binding</keyword>
<dbReference type="GO" id="GO:0017101">
    <property type="term" value="C:aminoacyl-tRNA synthetase multienzyme complex"/>
    <property type="evidence" value="ECO:0007669"/>
    <property type="project" value="TreeGrafter"/>
</dbReference>
<dbReference type="KEGG" id="goe:100907326"/>